<reference evidence="2" key="1">
    <citation type="submission" date="2019-08" db="EMBL/GenBank/DDBJ databases">
        <authorList>
            <person name="Kucharzyk K."/>
            <person name="Murdoch R.W."/>
            <person name="Higgins S."/>
            <person name="Loffler F."/>
        </authorList>
    </citation>
    <scope>NUCLEOTIDE SEQUENCE</scope>
</reference>
<evidence type="ECO:0000256" key="1">
    <source>
        <dbReference type="SAM" id="MobiDB-lite"/>
    </source>
</evidence>
<feature type="compositionally biased region" description="Basic and acidic residues" evidence="1">
    <location>
        <begin position="12"/>
        <end position="34"/>
    </location>
</feature>
<comment type="caution">
    <text evidence="2">The sequence shown here is derived from an EMBL/GenBank/DDBJ whole genome shotgun (WGS) entry which is preliminary data.</text>
</comment>
<protein>
    <submittedName>
        <fullName evidence="2">Uncharacterized protein</fullName>
    </submittedName>
</protein>
<name>A0A645CH90_9ZZZZ</name>
<feature type="region of interest" description="Disordered" evidence="1">
    <location>
        <begin position="1"/>
        <end position="34"/>
    </location>
</feature>
<proteinExistence type="predicted"/>
<dbReference type="EMBL" id="VSSQ01027196">
    <property type="protein sequence ID" value="MPM76306.1"/>
    <property type="molecule type" value="Genomic_DNA"/>
</dbReference>
<evidence type="ECO:0000313" key="2">
    <source>
        <dbReference type="EMBL" id="MPM76306.1"/>
    </source>
</evidence>
<organism evidence="2">
    <name type="scientific">bioreactor metagenome</name>
    <dbReference type="NCBI Taxonomy" id="1076179"/>
    <lineage>
        <taxon>unclassified sequences</taxon>
        <taxon>metagenomes</taxon>
        <taxon>ecological metagenomes</taxon>
    </lineage>
</organism>
<sequence length="34" mass="3771">MPAKAPALVQAQRDKAHAQHDDHGLDQHLDELVD</sequence>
<accession>A0A645CH90</accession>
<dbReference type="AlphaFoldDB" id="A0A645CH90"/>
<gene>
    <name evidence="2" type="ORF">SDC9_123304</name>
</gene>